<dbReference type="InterPro" id="IPR029058">
    <property type="entry name" value="AB_hydrolase_fold"/>
</dbReference>
<keyword evidence="4" id="KW-1015">Disulfide bond</keyword>
<evidence type="ECO:0000256" key="4">
    <source>
        <dbReference type="ARBA" id="ARBA00023157"/>
    </source>
</evidence>
<dbReference type="AlphaFoldDB" id="A0A9W6NSX7"/>
<feature type="signal peptide" evidence="5">
    <location>
        <begin position="1"/>
        <end position="32"/>
    </location>
</feature>
<organism evidence="6 7">
    <name type="scientific">Dactylosporangium matsuzakiense</name>
    <dbReference type="NCBI Taxonomy" id="53360"/>
    <lineage>
        <taxon>Bacteria</taxon>
        <taxon>Bacillati</taxon>
        <taxon>Actinomycetota</taxon>
        <taxon>Actinomycetes</taxon>
        <taxon>Micromonosporales</taxon>
        <taxon>Micromonosporaceae</taxon>
        <taxon>Dactylosporangium</taxon>
    </lineage>
</organism>
<keyword evidence="7" id="KW-1185">Reference proteome</keyword>
<evidence type="ECO:0000313" key="6">
    <source>
        <dbReference type="EMBL" id="GLL07796.1"/>
    </source>
</evidence>
<keyword evidence="2" id="KW-0719">Serine esterase</keyword>
<accession>A0A9W6NSX7</accession>
<reference evidence="6" key="2">
    <citation type="submission" date="2023-01" db="EMBL/GenBank/DDBJ databases">
        <authorList>
            <person name="Sun Q."/>
            <person name="Evtushenko L."/>
        </authorList>
    </citation>
    <scope>NUCLEOTIDE SEQUENCE</scope>
    <source>
        <strain evidence="6">VKM Ac-1321</strain>
    </source>
</reference>
<evidence type="ECO:0000256" key="2">
    <source>
        <dbReference type="ARBA" id="ARBA00022487"/>
    </source>
</evidence>
<dbReference type="SMART" id="SM01110">
    <property type="entry name" value="Cutinase"/>
    <property type="match status" value="1"/>
</dbReference>
<comment type="caution">
    <text evidence="6">The sequence shown here is derived from an EMBL/GenBank/DDBJ whole genome shotgun (WGS) entry which is preliminary data.</text>
</comment>
<keyword evidence="5" id="KW-0732">Signal</keyword>
<protein>
    <recommendedName>
        <fullName evidence="8">Cutinase</fullName>
    </recommendedName>
</protein>
<dbReference type="EMBL" id="BSFP01000112">
    <property type="protein sequence ID" value="GLL07796.1"/>
    <property type="molecule type" value="Genomic_DNA"/>
</dbReference>
<dbReference type="SUPFAM" id="SSF53474">
    <property type="entry name" value="alpha/beta-Hydrolases"/>
    <property type="match status" value="1"/>
</dbReference>
<keyword evidence="3" id="KW-0378">Hydrolase</keyword>
<dbReference type="InterPro" id="IPR000675">
    <property type="entry name" value="Cutinase/axe"/>
</dbReference>
<sequence length="233" mass="23269">MTKHKRRRIAAVVVTTAAILTAGALSAPFASASTFFPWHRGGASASAAAGCADVEVVFARGTGERPGLGIVGTPLVRAIGAGLAGRTVVSHAVDYAADASQAAAGPGATEMSGHVAATAAACPGTRFVLGGYSQGATVTDIAIGIQVGRTRGNAIPAALDDRVAAVVVFGNPLGIGRQTIAGRSAVFGPKAKEFCNIGDPVCGNGNDFAAHLRYVTNGSIQQAADFAVQRLTA</sequence>
<evidence type="ECO:0008006" key="8">
    <source>
        <dbReference type="Google" id="ProtNLM"/>
    </source>
</evidence>
<evidence type="ECO:0000256" key="3">
    <source>
        <dbReference type="ARBA" id="ARBA00022801"/>
    </source>
</evidence>
<dbReference type="Proteomes" id="UP001143480">
    <property type="component" value="Unassembled WGS sequence"/>
</dbReference>
<dbReference type="PROSITE" id="PS51318">
    <property type="entry name" value="TAT"/>
    <property type="match status" value="1"/>
</dbReference>
<feature type="chain" id="PRO_5040922267" description="Cutinase" evidence="5">
    <location>
        <begin position="33"/>
        <end position="233"/>
    </location>
</feature>
<gene>
    <name evidence="6" type="ORF">GCM10017581_095540</name>
</gene>
<reference evidence="6" key="1">
    <citation type="journal article" date="2014" name="Int. J. Syst. Evol. Microbiol.">
        <title>Complete genome sequence of Corynebacterium casei LMG S-19264T (=DSM 44701T), isolated from a smear-ripened cheese.</title>
        <authorList>
            <consortium name="US DOE Joint Genome Institute (JGI-PGF)"/>
            <person name="Walter F."/>
            <person name="Albersmeier A."/>
            <person name="Kalinowski J."/>
            <person name="Ruckert C."/>
        </authorList>
    </citation>
    <scope>NUCLEOTIDE SEQUENCE</scope>
    <source>
        <strain evidence="6">VKM Ac-1321</strain>
    </source>
</reference>
<proteinExistence type="inferred from homology"/>
<dbReference type="Gene3D" id="3.40.50.1820">
    <property type="entry name" value="alpha/beta hydrolase"/>
    <property type="match status" value="1"/>
</dbReference>
<evidence type="ECO:0000313" key="7">
    <source>
        <dbReference type="Proteomes" id="UP001143480"/>
    </source>
</evidence>
<dbReference type="RefSeq" id="WP_261964127.1">
    <property type="nucleotide sequence ID" value="NZ_BAAAXA010000003.1"/>
</dbReference>
<dbReference type="Pfam" id="PF01083">
    <property type="entry name" value="Cutinase"/>
    <property type="match status" value="1"/>
</dbReference>
<dbReference type="PANTHER" id="PTHR33630">
    <property type="entry name" value="CUTINASE RV1984C-RELATED-RELATED"/>
    <property type="match status" value="1"/>
</dbReference>
<comment type="similarity">
    <text evidence="1">Belongs to the cutinase family.</text>
</comment>
<dbReference type="InterPro" id="IPR006311">
    <property type="entry name" value="TAT_signal"/>
</dbReference>
<evidence type="ECO:0000256" key="5">
    <source>
        <dbReference type="SAM" id="SignalP"/>
    </source>
</evidence>
<dbReference type="GO" id="GO:0052689">
    <property type="term" value="F:carboxylic ester hydrolase activity"/>
    <property type="evidence" value="ECO:0007669"/>
    <property type="project" value="UniProtKB-KW"/>
</dbReference>
<name>A0A9W6NSX7_9ACTN</name>
<dbReference type="PANTHER" id="PTHR33630:SF9">
    <property type="entry name" value="CUTINASE 4"/>
    <property type="match status" value="1"/>
</dbReference>
<evidence type="ECO:0000256" key="1">
    <source>
        <dbReference type="ARBA" id="ARBA00007534"/>
    </source>
</evidence>